<dbReference type="EMBL" id="JN797796">
    <property type="protein sequence ID" value="AEW47249.1"/>
    <property type="molecule type" value="Genomic_DNA"/>
</dbReference>
<comment type="subunit">
    <text evidence="2">Homodimer.</text>
</comment>
<dbReference type="InterPro" id="IPR000398">
    <property type="entry name" value="Thymidylate_synthase"/>
</dbReference>
<dbReference type="Gene3D" id="3.30.572.10">
    <property type="entry name" value="Thymidylate synthase/dCMP hydroxymethylase domain"/>
    <property type="match status" value="1"/>
</dbReference>
<dbReference type="PANTHER" id="PTHR11548">
    <property type="entry name" value="THYMIDYLATE SYNTHASE 1"/>
    <property type="match status" value="1"/>
</dbReference>
<dbReference type="GO" id="GO:0006231">
    <property type="term" value="P:dTMP biosynthetic process"/>
    <property type="evidence" value="ECO:0007669"/>
    <property type="project" value="InterPro"/>
</dbReference>
<evidence type="ECO:0000313" key="11">
    <source>
        <dbReference type="EMBL" id="AEW47249.1"/>
    </source>
</evidence>
<keyword evidence="7" id="KW-0808">Transferase</keyword>
<evidence type="ECO:0000256" key="8">
    <source>
        <dbReference type="ARBA" id="ARBA00022727"/>
    </source>
</evidence>
<dbReference type="GO" id="GO:0004799">
    <property type="term" value="F:thymidylate synthase activity"/>
    <property type="evidence" value="ECO:0007669"/>
    <property type="project" value="UniProtKB-EC"/>
</dbReference>
<keyword evidence="6" id="KW-0489">Methyltransferase</keyword>
<dbReference type="InterPro" id="IPR020940">
    <property type="entry name" value="Thymidylate_synthase_AS"/>
</dbReference>
<organism evidence="11 12">
    <name type="scientific">Bacillus phage B5S</name>
    <dbReference type="NCBI Taxonomy" id="1126949"/>
    <lineage>
        <taxon>Viruses</taxon>
        <taxon>Duplodnaviria</taxon>
        <taxon>Heunggongvirae</taxon>
        <taxon>Uroviricota</taxon>
        <taxon>Caudoviricetes</taxon>
        <taxon>Herelleviridae</taxon>
        <taxon>Bastillevirinae</taxon>
        <taxon>Bequatrovirus</taxon>
        <taxon>Bequatrovirus B4</taxon>
    </lineage>
</organism>
<feature type="domain" description="Thymidylate synthase/dCMP hydroxymethylase" evidence="10">
    <location>
        <begin position="11"/>
        <end position="290"/>
    </location>
</feature>
<feature type="active site" evidence="9">
    <location>
        <position position="172"/>
    </location>
</feature>
<evidence type="ECO:0000256" key="5">
    <source>
        <dbReference type="ARBA" id="ARBA00022490"/>
    </source>
</evidence>
<comment type="similarity">
    <text evidence="1">Belongs to the thymidylate synthase family.</text>
</comment>
<proteinExistence type="inferred from homology"/>
<dbReference type="Pfam" id="PF00303">
    <property type="entry name" value="Thymidylat_synt"/>
    <property type="match status" value="1"/>
</dbReference>
<dbReference type="HAMAP" id="MF_00008">
    <property type="entry name" value="Thymidy_synth_bact"/>
    <property type="match status" value="1"/>
</dbReference>
<dbReference type="EC" id="2.1.1.45" evidence="3"/>
<dbReference type="Proteomes" id="UP000006291">
    <property type="component" value="Segment"/>
</dbReference>
<keyword evidence="8" id="KW-0545">Nucleotide biosynthesis</keyword>
<evidence type="ECO:0000256" key="9">
    <source>
        <dbReference type="PROSITE-ProRule" id="PRU10016"/>
    </source>
</evidence>
<dbReference type="InterPro" id="IPR045097">
    <property type="entry name" value="Thymidate_synth/dCMP_Mease"/>
</dbReference>
<evidence type="ECO:0000313" key="12">
    <source>
        <dbReference type="Proteomes" id="UP000006291"/>
    </source>
</evidence>
<dbReference type="InterPro" id="IPR036926">
    <property type="entry name" value="Thymidate_synth/dCMP_Mease_sf"/>
</dbReference>
<dbReference type="NCBIfam" id="NF002497">
    <property type="entry name" value="PRK01827.1-3"/>
    <property type="match status" value="1"/>
</dbReference>
<dbReference type="GO" id="GO:0032259">
    <property type="term" value="P:methylation"/>
    <property type="evidence" value="ECO:0007669"/>
    <property type="project" value="UniProtKB-KW"/>
</dbReference>
<name>J9PRC6_9CAUD</name>
<evidence type="ECO:0000256" key="7">
    <source>
        <dbReference type="ARBA" id="ARBA00022679"/>
    </source>
</evidence>
<evidence type="ECO:0000256" key="4">
    <source>
        <dbReference type="ARBA" id="ARBA00015931"/>
    </source>
</evidence>
<protein>
    <recommendedName>
        <fullName evidence="4">Thymidylate synthase</fullName>
        <ecNumber evidence="3">2.1.1.45</ecNumber>
    </recommendedName>
</protein>
<dbReference type="PROSITE" id="PS00091">
    <property type="entry name" value="THYMIDYLATE_SYNTHASE"/>
    <property type="match status" value="1"/>
</dbReference>
<evidence type="ECO:0000256" key="3">
    <source>
        <dbReference type="ARBA" id="ARBA00011947"/>
    </source>
</evidence>
<evidence type="ECO:0000256" key="6">
    <source>
        <dbReference type="ARBA" id="ARBA00022603"/>
    </source>
</evidence>
<dbReference type="SUPFAM" id="SSF55831">
    <property type="entry name" value="Thymidylate synthase/dCMP hydroxymethylase"/>
    <property type="match status" value="1"/>
</dbReference>
<dbReference type="CDD" id="cd00351">
    <property type="entry name" value="TS_Pyrimidine_HMase"/>
    <property type="match status" value="1"/>
</dbReference>
<keyword evidence="5" id="KW-0963">Cytoplasm</keyword>
<evidence type="ECO:0000259" key="10">
    <source>
        <dbReference type="Pfam" id="PF00303"/>
    </source>
</evidence>
<gene>
    <name evidence="11" type="ORF">B5S_0015</name>
</gene>
<dbReference type="InterPro" id="IPR023451">
    <property type="entry name" value="Thymidate_synth/dCMP_Mease_dom"/>
</dbReference>
<sequence length="297" mass="33921">MSNIINNVDPQYIELAKRVKETGNKRGDRTGTGTLSVFGGEMRFNLQEGFPMLTTKFVPFRLVASEFLWFAKGLTDLKYLLLNDNHIWDDDAYRWYLENGGELSKDEFLARAKAGGFDLGNIYGAQWRNWNGEGIDQLNDVIQEIKSNPESRRLYISAWNPSTFGSVALPPCHVAFQFYVNDGKLSCKFIMRSSDVFLGLPFNIASYALATHVVAKMCDLEVGELIYSGGDIHLYLNHLKQIEEQMSREPLPLPELHILKKHDRIEDYEMDDFLLLDYKPHKAIKGKVSVGLKEETK</sequence>
<dbReference type="PRINTS" id="PR00108">
    <property type="entry name" value="THYMDSNTHASE"/>
</dbReference>
<reference evidence="11 12" key="1">
    <citation type="submission" date="2011-09" db="EMBL/GenBank/DDBJ databases">
        <title>Complete Genome Sequence of Bacillus cereus Bacteriophage B5S.</title>
        <authorList>
            <person name="Lee J.-H."/>
            <person name="Shin H."/>
            <person name="Son B."/>
            <person name="Ryu S."/>
        </authorList>
    </citation>
    <scope>NUCLEOTIDE SEQUENCE [LARGE SCALE GENOMIC DNA]</scope>
</reference>
<evidence type="ECO:0000256" key="1">
    <source>
        <dbReference type="ARBA" id="ARBA00009972"/>
    </source>
</evidence>
<dbReference type="PANTHER" id="PTHR11548:SF9">
    <property type="entry name" value="THYMIDYLATE SYNTHASE"/>
    <property type="match status" value="1"/>
</dbReference>
<dbReference type="NCBIfam" id="TIGR03284">
    <property type="entry name" value="thym_sym"/>
    <property type="match status" value="1"/>
</dbReference>
<accession>J9PRC6</accession>
<evidence type="ECO:0000256" key="2">
    <source>
        <dbReference type="ARBA" id="ARBA00011738"/>
    </source>
</evidence>